<name>A0A1Z5K4P9_FISSO</name>
<proteinExistence type="predicted"/>
<gene>
    <name evidence="1" type="ORF">FisN_10Hu323</name>
</gene>
<organism evidence="1 2">
    <name type="scientific">Fistulifera solaris</name>
    <name type="common">Oleaginous diatom</name>
    <dbReference type="NCBI Taxonomy" id="1519565"/>
    <lineage>
        <taxon>Eukaryota</taxon>
        <taxon>Sar</taxon>
        <taxon>Stramenopiles</taxon>
        <taxon>Ochrophyta</taxon>
        <taxon>Bacillariophyta</taxon>
        <taxon>Bacillariophyceae</taxon>
        <taxon>Bacillariophycidae</taxon>
        <taxon>Naviculales</taxon>
        <taxon>Naviculaceae</taxon>
        <taxon>Fistulifera</taxon>
    </lineage>
</organism>
<evidence type="ECO:0000313" key="2">
    <source>
        <dbReference type="Proteomes" id="UP000198406"/>
    </source>
</evidence>
<dbReference type="EMBL" id="BDSP01000159">
    <property type="protein sequence ID" value="GAX21189.1"/>
    <property type="molecule type" value="Genomic_DNA"/>
</dbReference>
<sequence length="223" mass="25054">MQIRSLLTSSRNLRSRVKSVFKRKQANLRHRSSPASYKVPIDLKKVDEKLDSLPFVSNVSYVMIDQNDSVDELRAWVFSPIEDMPTLEEMLLWAEISEGLTAEEALAVRSCSLASCPGDARVRSNALLTLKRRRRSSIARGLGAAVKKFVKPAFKRRRTTSIHGLQSVFPSFPADFKSDAVDAFVSSDPCVVSSADDDIYTLSDEMLSWVHVNGGRRFQLRQC</sequence>
<dbReference type="AlphaFoldDB" id="A0A1Z5K4P9"/>
<dbReference type="Proteomes" id="UP000198406">
    <property type="component" value="Unassembled WGS sequence"/>
</dbReference>
<reference evidence="1 2" key="1">
    <citation type="journal article" date="2015" name="Plant Cell">
        <title>Oil accumulation by the oleaginous diatom Fistulifera solaris as revealed by the genome and transcriptome.</title>
        <authorList>
            <person name="Tanaka T."/>
            <person name="Maeda Y."/>
            <person name="Veluchamy A."/>
            <person name="Tanaka M."/>
            <person name="Abida H."/>
            <person name="Marechal E."/>
            <person name="Bowler C."/>
            <person name="Muto M."/>
            <person name="Sunaga Y."/>
            <person name="Tanaka M."/>
            <person name="Yoshino T."/>
            <person name="Taniguchi T."/>
            <person name="Fukuda Y."/>
            <person name="Nemoto M."/>
            <person name="Matsumoto M."/>
            <person name="Wong P.S."/>
            <person name="Aburatani S."/>
            <person name="Fujibuchi W."/>
        </authorList>
    </citation>
    <scope>NUCLEOTIDE SEQUENCE [LARGE SCALE GENOMIC DNA]</scope>
    <source>
        <strain evidence="1 2">JPCC DA0580</strain>
    </source>
</reference>
<dbReference type="InParanoid" id="A0A1Z5K4P9"/>
<keyword evidence="2" id="KW-1185">Reference proteome</keyword>
<comment type="caution">
    <text evidence="1">The sequence shown here is derived from an EMBL/GenBank/DDBJ whole genome shotgun (WGS) entry which is preliminary data.</text>
</comment>
<accession>A0A1Z5K4P9</accession>
<evidence type="ECO:0000313" key="1">
    <source>
        <dbReference type="EMBL" id="GAX21189.1"/>
    </source>
</evidence>
<protein>
    <submittedName>
        <fullName evidence="1">Uncharacterized protein</fullName>
    </submittedName>
</protein>